<proteinExistence type="predicted"/>
<dbReference type="EMBL" id="MU806165">
    <property type="protein sequence ID" value="KAJ3838758.1"/>
    <property type="molecule type" value="Genomic_DNA"/>
</dbReference>
<dbReference type="InterPro" id="IPR014710">
    <property type="entry name" value="RmlC-like_jellyroll"/>
</dbReference>
<sequence>MGSNNLVPTDTLVKELGLQKHPEGGYFVETDRQSAQVLSPFANNEPRSLGTSIYYLLTKDSPNGVIHMNKSVTYHVLHQGRAEYTLIHPTDPPKVEKHIMGTNVSAGESRLLLVGTGVWKMSRLLPEDTEYGCLITEVVVPGFHWEDHQFLTKGGFDELLKAATGETKEKLKLLENHLKA</sequence>
<name>A0AA38P9G0_9AGAR</name>
<comment type="caution">
    <text evidence="2">The sequence shown here is derived from an EMBL/GenBank/DDBJ whole genome shotgun (WGS) entry which is preliminary data.</text>
</comment>
<evidence type="ECO:0000313" key="3">
    <source>
        <dbReference type="Proteomes" id="UP001163846"/>
    </source>
</evidence>
<dbReference type="PANTHER" id="PTHR33387">
    <property type="entry name" value="RMLC-LIKE JELLY ROLL FOLD PROTEIN"/>
    <property type="match status" value="1"/>
</dbReference>
<keyword evidence="3" id="KW-1185">Reference proteome</keyword>
<evidence type="ECO:0000313" key="2">
    <source>
        <dbReference type="EMBL" id="KAJ3838758.1"/>
    </source>
</evidence>
<organism evidence="2 3">
    <name type="scientific">Lentinula raphanica</name>
    <dbReference type="NCBI Taxonomy" id="153919"/>
    <lineage>
        <taxon>Eukaryota</taxon>
        <taxon>Fungi</taxon>
        <taxon>Dikarya</taxon>
        <taxon>Basidiomycota</taxon>
        <taxon>Agaricomycotina</taxon>
        <taxon>Agaricomycetes</taxon>
        <taxon>Agaricomycetidae</taxon>
        <taxon>Agaricales</taxon>
        <taxon>Marasmiineae</taxon>
        <taxon>Omphalotaceae</taxon>
        <taxon>Lentinula</taxon>
    </lineage>
</organism>
<accession>A0AA38P9G0</accession>
<dbReference type="InterPro" id="IPR039935">
    <property type="entry name" value="YML079W-like"/>
</dbReference>
<dbReference type="CDD" id="cd06121">
    <property type="entry name" value="cupin_YML079wp"/>
    <property type="match status" value="1"/>
</dbReference>
<protein>
    <submittedName>
        <fullName evidence="2">RmlC-like cupin domain-containing protein</fullName>
    </submittedName>
</protein>
<reference evidence="2" key="1">
    <citation type="submission" date="2022-08" db="EMBL/GenBank/DDBJ databases">
        <authorList>
            <consortium name="DOE Joint Genome Institute"/>
            <person name="Min B."/>
            <person name="Riley R."/>
            <person name="Sierra-Patev S."/>
            <person name="Naranjo-Ortiz M."/>
            <person name="Looney B."/>
            <person name="Konkel Z."/>
            <person name="Slot J.C."/>
            <person name="Sakamoto Y."/>
            <person name="Steenwyk J.L."/>
            <person name="Rokas A."/>
            <person name="Carro J."/>
            <person name="Camarero S."/>
            <person name="Ferreira P."/>
            <person name="Molpeceres G."/>
            <person name="Ruiz-Duenas F.J."/>
            <person name="Serrano A."/>
            <person name="Henrissat B."/>
            <person name="Drula E."/>
            <person name="Hughes K.W."/>
            <person name="Mata J.L."/>
            <person name="Ishikawa N.K."/>
            <person name="Vargas-Isla R."/>
            <person name="Ushijima S."/>
            <person name="Smith C.A."/>
            <person name="Ahrendt S."/>
            <person name="Andreopoulos W."/>
            <person name="He G."/>
            <person name="Labutti K."/>
            <person name="Lipzen A."/>
            <person name="Ng V."/>
            <person name="Sandor L."/>
            <person name="Barry K."/>
            <person name="Martinez A.T."/>
            <person name="Xiao Y."/>
            <person name="Gibbons J.G."/>
            <person name="Terashima K."/>
            <person name="Hibbett D.S."/>
            <person name="Grigoriev I.V."/>
        </authorList>
    </citation>
    <scope>NUCLEOTIDE SEQUENCE</scope>
    <source>
        <strain evidence="2">TFB9207</strain>
    </source>
</reference>
<dbReference type="Gene3D" id="2.60.120.10">
    <property type="entry name" value="Jelly Rolls"/>
    <property type="match status" value="1"/>
</dbReference>
<dbReference type="PANTHER" id="PTHR33387:SF3">
    <property type="entry name" value="DUF985 DOMAIN-CONTAINING PROTEIN"/>
    <property type="match status" value="1"/>
</dbReference>
<gene>
    <name evidence="2" type="ORF">F5878DRAFT_157462</name>
</gene>
<dbReference type="SUPFAM" id="SSF51182">
    <property type="entry name" value="RmlC-like cupins"/>
    <property type="match status" value="1"/>
</dbReference>
<dbReference type="Proteomes" id="UP001163846">
    <property type="component" value="Unassembled WGS sequence"/>
</dbReference>
<dbReference type="AlphaFoldDB" id="A0AA38P9G0"/>
<dbReference type="InterPro" id="IPR011051">
    <property type="entry name" value="RmlC_Cupin_sf"/>
</dbReference>
<dbReference type="InterPro" id="IPR009327">
    <property type="entry name" value="Cupin_DUF985"/>
</dbReference>
<evidence type="ECO:0000259" key="1">
    <source>
        <dbReference type="Pfam" id="PF06172"/>
    </source>
</evidence>
<feature type="domain" description="DUF985" evidence="1">
    <location>
        <begin position="11"/>
        <end position="151"/>
    </location>
</feature>
<dbReference type="Pfam" id="PF06172">
    <property type="entry name" value="Cupin_5"/>
    <property type="match status" value="1"/>
</dbReference>